<keyword evidence="7" id="KW-1185">Reference proteome</keyword>
<comment type="catalytic activity">
    <reaction evidence="4">
        <text>an aldehyde + NAD(+) + H2O = a carboxylate + NADH + 2 H(+)</text>
        <dbReference type="Rhea" id="RHEA:16185"/>
        <dbReference type="ChEBI" id="CHEBI:15377"/>
        <dbReference type="ChEBI" id="CHEBI:15378"/>
        <dbReference type="ChEBI" id="CHEBI:17478"/>
        <dbReference type="ChEBI" id="CHEBI:29067"/>
        <dbReference type="ChEBI" id="CHEBI:57540"/>
        <dbReference type="ChEBI" id="CHEBI:57945"/>
        <dbReference type="EC" id="1.2.1.3"/>
    </reaction>
</comment>
<comment type="similarity">
    <text evidence="1">Belongs to the aldehyde dehydrogenase family.</text>
</comment>
<dbReference type="EMBL" id="JAQJZL010000009">
    <property type="protein sequence ID" value="KAJ6038282.1"/>
    <property type="molecule type" value="Genomic_DNA"/>
</dbReference>
<evidence type="ECO:0000313" key="7">
    <source>
        <dbReference type="Proteomes" id="UP001219568"/>
    </source>
</evidence>
<keyword evidence="2" id="KW-0560">Oxidoreductase</keyword>
<gene>
    <name evidence="6" type="ORF">N7460_008053</name>
</gene>
<evidence type="ECO:0000256" key="3">
    <source>
        <dbReference type="ARBA" id="ARBA00024226"/>
    </source>
</evidence>
<dbReference type="InterPro" id="IPR016162">
    <property type="entry name" value="Ald_DH_N"/>
</dbReference>
<sequence>MAADSLKENRLFINGEFVPSFSGKTFDVINPTTEEIVASVYEADVGDVDRAVEAAKAAFPAWSALSAKARCDYLSKLADVIEKSEELFIHLEAVTMGMPPSGMKFELATSKQYLKYFASHAIDVTGETSLNTPGYHDLSTRQPYGVCGGIIPWNAPLLMLVTKIGPALAAGNTMVLKSSEKSPFASIVFASLCQRVGLPKGVLNMLSGFGRPCGMAIAKHMDIKSISFTGSVATGRAIQKASSESNLKDVALYPHFAHLQTLPQSLLLGPPILEHRRRDPDDDRGHA</sequence>
<dbReference type="EC" id="1.2.1.3" evidence="3"/>
<dbReference type="InterPro" id="IPR016161">
    <property type="entry name" value="Ald_DH/histidinol_DH"/>
</dbReference>
<proteinExistence type="inferred from homology"/>
<comment type="caution">
    <text evidence="6">The sequence shown here is derived from an EMBL/GenBank/DDBJ whole genome shotgun (WGS) entry which is preliminary data.</text>
</comment>
<dbReference type="Gene3D" id="3.40.605.10">
    <property type="entry name" value="Aldehyde Dehydrogenase, Chain A, domain 1"/>
    <property type="match status" value="1"/>
</dbReference>
<dbReference type="Pfam" id="PF00171">
    <property type="entry name" value="Aldedh"/>
    <property type="match status" value="1"/>
</dbReference>
<dbReference type="InterPro" id="IPR015590">
    <property type="entry name" value="Aldehyde_DH_dom"/>
</dbReference>
<reference evidence="6" key="1">
    <citation type="journal article" date="2023" name="IMA Fungus">
        <title>Comparative genomic study of the Penicillium genus elucidates a diverse pangenome and 15 lateral gene transfer events.</title>
        <authorList>
            <person name="Petersen C."/>
            <person name="Sorensen T."/>
            <person name="Nielsen M.R."/>
            <person name="Sondergaard T.E."/>
            <person name="Sorensen J.L."/>
            <person name="Fitzpatrick D.A."/>
            <person name="Frisvad J.C."/>
            <person name="Nielsen K.L."/>
        </authorList>
    </citation>
    <scope>NUCLEOTIDE SEQUENCE</scope>
    <source>
        <strain evidence="6">IBT 15450</strain>
    </source>
</reference>
<evidence type="ECO:0000313" key="6">
    <source>
        <dbReference type="EMBL" id="KAJ6038282.1"/>
    </source>
</evidence>
<dbReference type="AlphaFoldDB" id="A0AAD6N872"/>
<evidence type="ECO:0000259" key="5">
    <source>
        <dbReference type="Pfam" id="PF00171"/>
    </source>
</evidence>
<dbReference type="FunFam" id="3.40.605.10:FF:000001">
    <property type="entry name" value="Aldehyde dehydrogenase 1"/>
    <property type="match status" value="1"/>
</dbReference>
<evidence type="ECO:0000256" key="2">
    <source>
        <dbReference type="ARBA" id="ARBA00023002"/>
    </source>
</evidence>
<evidence type="ECO:0000256" key="4">
    <source>
        <dbReference type="ARBA" id="ARBA00049194"/>
    </source>
</evidence>
<dbReference type="SUPFAM" id="SSF53720">
    <property type="entry name" value="ALDH-like"/>
    <property type="match status" value="1"/>
</dbReference>
<accession>A0AAD6N872</accession>
<organism evidence="6 7">
    <name type="scientific">Penicillium canescens</name>
    <dbReference type="NCBI Taxonomy" id="5083"/>
    <lineage>
        <taxon>Eukaryota</taxon>
        <taxon>Fungi</taxon>
        <taxon>Dikarya</taxon>
        <taxon>Ascomycota</taxon>
        <taxon>Pezizomycotina</taxon>
        <taxon>Eurotiomycetes</taxon>
        <taxon>Eurotiomycetidae</taxon>
        <taxon>Eurotiales</taxon>
        <taxon>Aspergillaceae</taxon>
        <taxon>Penicillium</taxon>
    </lineage>
</organism>
<reference evidence="6" key="2">
    <citation type="submission" date="2023-01" db="EMBL/GenBank/DDBJ databases">
        <authorList>
            <person name="Petersen C."/>
        </authorList>
    </citation>
    <scope>NUCLEOTIDE SEQUENCE</scope>
    <source>
        <strain evidence="6">IBT 15450</strain>
    </source>
</reference>
<protein>
    <recommendedName>
        <fullName evidence="3">aldehyde dehydrogenase (NAD(+))</fullName>
        <ecNumber evidence="3">1.2.1.3</ecNumber>
    </recommendedName>
</protein>
<dbReference type="GO" id="GO:0004029">
    <property type="term" value="F:aldehyde dehydrogenase (NAD+) activity"/>
    <property type="evidence" value="ECO:0007669"/>
    <property type="project" value="UniProtKB-EC"/>
</dbReference>
<feature type="domain" description="Aldehyde dehydrogenase" evidence="5">
    <location>
        <begin position="19"/>
        <end position="252"/>
    </location>
</feature>
<dbReference type="Proteomes" id="UP001219568">
    <property type="component" value="Unassembled WGS sequence"/>
</dbReference>
<name>A0AAD6N872_PENCN</name>
<dbReference type="PANTHER" id="PTHR11699">
    <property type="entry name" value="ALDEHYDE DEHYDROGENASE-RELATED"/>
    <property type="match status" value="1"/>
</dbReference>
<evidence type="ECO:0000256" key="1">
    <source>
        <dbReference type="ARBA" id="ARBA00009986"/>
    </source>
</evidence>